<dbReference type="AlphaFoldDB" id="A0A6A4FTM5"/>
<dbReference type="EMBL" id="QXFU01000090">
    <property type="protein sequence ID" value="KAE9044778.1"/>
    <property type="molecule type" value="Genomic_DNA"/>
</dbReference>
<name>A0A6A4FTM5_9STRA</name>
<comment type="caution">
    <text evidence="2">The sequence shown here is derived from an EMBL/GenBank/DDBJ whole genome shotgun (WGS) entry which is preliminary data.</text>
</comment>
<dbReference type="EMBL" id="QXFT01000064">
    <property type="protein sequence ID" value="KAE9356826.1"/>
    <property type="molecule type" value="Genomic_DNA"/>
</dbReference>
<gene>
    <name evidence="1" type="ORF">PR002_g2609</name>
    <name evidence="2" type="ORF">PR003_g2113</name>
</gene>
<keyword evidence="3" id="KW-1185">Reference proteome</keyword>
<dbReference type="Proteomes" id="UP000435112">
    <property type="component" value="Unassembled WGS sequence"/>
</dbReference>
<evidence type="ECO:0000313" key="2">
    <source>
        <dbReference type="EMBL" id="KAE9356826.1"/>
    </source>
</evidence>
<dbReference type="Proteomes" id="UP000434957">
    <property type="component" value="Unassembled WGS sequence"/>
</dbReference>
<proteinExistence type="predicted"/>
<sequence>MKALARPAWRPAAGHGAIAGAIGSGSRSAAAHTALLSLQLARLLPSSSSGADRADVE</sequence>
<reference evidence="2 3" key="1">
    <citation type="submission" date="2018-08" db="EMBL/GenBank/DDBJ databases">
        <title>Genomic investigation of the strawberry pathogen Phytophthora fragariae indicates pathogenicity is determined by transcriptional variation in three key races.</title>
        <authorList>
            <person name="Adams T.M."/>
            <person name="Armitage A.D."/>
            <person name="Sobczyk M.K."/>
            <person name="Bates H.J."/>
            <person name="Dunwell J.M."/>
            <person name="Nellist C.F."/>
            <person name="Harrison R.J."/>
        </authorList>
    </citation>
    <scope>NUCLEOTIDE SEQUENCE [LARGE SCALE GENOMIC DNA]</scope>
    <source>
        <strain evidence="1 4">SCRP324</strain>
        <strain evidence="2 3">SCRP333</strain>
    </source>
</reference>
<organism evidence="2 3">
    <name type="scientific">Phytophthora rubi</name>
    <dbReference type="NCBI Taxonomy" id="129364"/>
    <lineage>
        <taxon>Eukaryota</taxon>
        <taxon>Sar</taxon>
        <taxon>Stramenopiles</taxon>
        <taxon>Oomycota</taxon>
        <taxon>Peronosporomycetes</taxon>
        <taxon>Peronosporales</taxon>
        <taxon>Peronosporaceae</taxon>
        <taxon>Phytophthora</taxon>
    </lineage>
</organism>
<evidence type="ECO:0000313" key="3">
    <source>
        <dbReference type="Proteomes" id="UP000434957"/>
    </source>
</evidence>
<accession>A0A6A4FTM5</accession>
<evidence type="ECO:0000313" key="1">
    <source>
        <dbReference type="EMBL" id="KAE9044778.1"/>
    </source>
</evidence>
<protein>
    <submittedName>
        <fullName evidence="2">Uncharacterized protein</fullName>
    </submittedName>
</protein>
<evidence type="ECO:0000313" key="4">
    <source>
        <dbReference type="Proteomes" id="UP000435112"/>
    </source>
</evidence>